<gene>
    <name evidence="3" type="ORF">THAOC_14544</name>
</gene>
<keyword evidence="2" id="KW-0812">Transmembrane</keyword>
<accession>K0SIE7</accession>
<name>K0SIE7_THAOC</name>
<keyword evidence="2" id="KW-1133">Transmembrane helix</keyword>
<evidence type="ECO:0000313" key="4">
    <source>
        <dbReference type="Proteomes" id="UP000266841"/>
    </source>
</evidence>
<proteinExistence type="predicted"/>
<protein>
    <submittedName>
        <fullName evidence="3">Uncharacterized protein</fullName>
    </submittedName>
</protein>
<sequence length="284" mass="32209">MPLQSRTLPVERGSRRSVGIDVPNSRRISNRENIEAELVCLRSRKFVRQESERISPRAASADEVISGPFQDHRRRCTRRGMVESIREVARKAKVFEIRLRHAGRRSFWPKTADDGGSFCAERIEHPLHPAHGENRGVFLWQHRKKDVGDVKRVASNQCKRKHGKTKQSKPKELLDKRHSLQSWRPKGSHTADEEGDNQPEQRRQRMRPLQFWGPRRSQNGILPTDDEEDETVVVTPSLDDDVDTHAELEGEGNGNKKKNKPIIAAVIGGVATSTIGVVVAVILL</sequence>
<reference evidence="3 4" key="1">
    <citation type="journal article" date="2012" name="Genome Biol.">
        <title>Genome and low-iron response of an oceanic diatom adapted to chronic iron limitation.</title>
        <authorList>
            <person name="Lommer M."/>
            <person name="Specht M."/>
            <person name="Roy A.S."/>
            <person name="Kraemer L."/>
            <person name="Andreson R."/>
            <person name="Gutowska M.A."/>
            <person name="Wolf J."/>
            <person name="Bergner S.V."/>
            <person name="Schilhabel M.B."/>
            <person name="Klostermeier U.C."/>
            <person name="Beiko R.G."/>
            <person name="Rosenstiel P."/>
            <person name="Hippler M."/>
            <person name="Laroche J."/>
        </authorList>
    </citation>
    <scope>NUCLEOTIDE SEQUENCE [LARGE SCALE GENOMIC DNA]</scope>
    <source>
        <strain evidence="3 4">CCMP1005</strain>
    </source>
</reference>
<organism evidence="3 4">
    <name type="scientific">Thalassiosira oceanica</name>
    <name type="common">Marine diatom</name>
    <dbReference type="NCBI Taxonomy" id="159749"/>
    <lineage>
        <taxon>Eukaryota</taxon>
        <taxon>Sar</taxon>
        <taxon>Stramenopiles</taxon>
        <taxon>Ochrophyta</taxon>
        <taxon>Bacillariophyta</taxon>
        <taxon>Coscinodiscophyceae</taxon>
        <taxon>Thalassiosirophycidae</taxon>
        <taxon>Thalassiosirales</taxon>
        <taxon>Thalassiosiraceae</taxon>
        <taxon>Thalassiosira</taxon>
    </lineage>
</organism>
<dbReference type="AlphaFoldDB" id="K0SIE7"/>
<comment type="caution">
    <text evidence="3">The sequence shown here is derived from an EMBL/GenBank/DDBJ whole genome shotgun (WGS) entry which is preliminary data.</text>
</comment>
<dbReference type="EMBL" id="AGNL01016976">
    <property type="protein sequence ID" value="EJK64699.1"/>
    <property type="molecule type" value="Genomic_DNA"/>
</dbReference>
<feature type="compositionally biased region" description="Basic and acidic residues" evidence="1">
    <location>
        <begin position="169"/>
        <end position="178"/>
    </location>
</feature>
<evidence type="ECO:0000313" key="3">
    <source>
        <dbReference type="EMBL" id="EJK64699.1"/>
    </source>
</evidence>
<keyword evidence="2" id="KW-0472">Membrane</keyword>
<keyword evidence="4" id="KW-1185">Reference proteome</keyword>
<evidence type="ECO:0000256" key="1">
    <source>
        <dbReference type="SAM" id="MobiDB-lite"/>
    </source>
</evidence>
<feature type="compositionally biased region" description="Basic residues" evidence="1">
    <location>
        <begin position="158"/>
        <end position="168"/>
    </location>
</feature>
<evidence type="ECO:0000256" key="2">
    <source>
        <dbReference type="SAM" id="Phobius"/>
    </source>
</evidence>
<dbReference type="Proteomes" id="UP000266841">
    <property type="component" value="Unassembled WGS sequence"/>
</dbReference>
<feature type="transmembrane region" description="Helical" evidence="2">
    <location>
        <begin position="262"/>
        <end position="283"/>
    </location>
</feature>
<feature type="region of interest" description="Disordered" evidence="1">
    <location>
        <begin position="153"/>
        <end position="229"/>
    </location>
</feature>